<organism evidence="6 7">
    <name type="scientific">Obba rivulosa</name>
    <dbReference type="NCBI Taxonomy" id="1052685"/>
    <lineage>
        <taxon>Eukaryota</taxon>
        <taxon>Fungi</taxon>
        <taxon>Dikarya</taxon>
        <taxon>Basidiomycota</taxon>
        <taxon>Agaricomycotina</taxon>
        <taxon>Agaricomycetes</taxon>
        <taxon>Polyporales</taxon>
        <taxon>Gelatoporiaceae</taxon>
        <taxon>Obba</taxon>
    </lineage>
</organism>
<comment type="subcellular location">
    <subcellularLocation>
        <location evidence="1">Cell envelope</location>
    </subcellularLocation>
</comment>
<accession>A0A8E2AKF6</accession>
<evidence type="ECO:0000313" key="7">
    <source>
        <dbReference type="Proteomes" id="UP000250043"/>
    </source>
</evidence>
<evidence type="ECO:0000256" key="3">
    <source>
        <dbReference type="ARBA" id="ARBA00022737"/>
    </source>
</evidence>
<dbReference type="PANTHER" id="PTHR48059">
    <property type="entry name" value="POLYGALACTURONASE INHIBITOR 1"/>
    <property type="match status" value="1"/>
</dbReference>
<proteinExistence type="predicted"/>
<dbReference type="Proteomes" id="UP000250043">
    <property type="component" value="Unassembled WGS sequence"/>
</dbReference>
<evidence type="ECO:0000313" key="6">
    <source>
        <dbReference type="EMBL" id="OCH83945.1"/>
    </source>
</evidence>
<dbReference type="Gene3D" id="3.80.10.10">
    <property type="entry name" value="Ribonuclease Inhibitor"/>
    <property type="match status" value="1"/>
</dbReference>
<dbReference type="SMART" id="SM00369">
    <property type="entry name" value="LRR_TYP"/>
    <property type="match status" value="2"/>
</dbReference>
<sequence length="495" mass="53192">MPSQSPPPRISLDSCLMTREPLFITIPPPDHPVEVSRFSPESPPAPSRSQSTWTNTATMKSSRDRDVEAAMPNRSQGHVRDRLTKMFFNVRMLGRGREPDLLPIQATQYSVPELKGEKCSRRGHCDCAHQHAKRQKHQRLLLIMLILILLYLMGNVVFLNSYLSTAMSTSDTQSTFTSLSVAARQCLSQYDLNAPTGPSAYPCSTCLPVLQDVPSNFSDNNAQDAQQIQNAVQFCGLRSIFQNANSDGQTILSNGGWVKDVRFCAWSGVSCDGSGRVFSLQLNFPAVPASIPTDIGALTGLHTLQVTGDTNVPAGTLPSSFTSLTLLSTLELQSSAITSLPDGLFSSLDNLTTLTLVRNTEMSADLPSSIFTSSLQNIVVNDQALNNPLSALSSSDSLQLSLKILDLSSTSLSGNISSSISSLTALAELHLDNNDLNTPIPPRFPPSLQILTLRNNTELSGVVSGSFCSLSSLQICDMTGTGLSAAGSCGICQFT</sequence>
<evidence type="ECO:0000256" key="5">
    <source>
        <dbReference type="SAM" id="Phobius"/>
    </source>
</evidence>
<dbReference type="InterPro" id="IPR032675">
    <property type="entry name" value="LRR_dom_sf"/>
</dbReference>
<evidence type="ECO:0000256" key="4">
    <source>
        <dbReference type="SAM" id="MobiDB-lite"/>
    </source>
</evidence>
<keyword evidence="5" id="KW-0472">Membrane</keyword>
<keyword evidence="3" id="KW-0677">Repeat</keyword>
<evidence type="ECO:0000256" key="1">
    <source>
        <dbReference type="ARBA" id="ARBA00004196"/>
    </source>
</evidence>
<protein>
    <submittedName>
        <fullName evidence="6">L domain-like protein</fullName>
    </submittedName>
</protein>
<name>A0A8E2AKF6_9APHY</name>
<feature type="region of interest" description="Disordered" evidence="4">
    <location>
        <begin position="27"/>
        <end position="76"/>
    </location>
</feature>
<gene>
    <name evidence="6" type="ORF">OBBRIDRAFT_815653</name>
</gene>
<dbReference type="AlphaFoldDB" id="A0A8E2AKF6"/>
<dbReference type="SUPFAM" id="SSF52058">
    <property type="entry name" value="L domain-like"/>
    <property type="match status" value="1"/>
</dbReference>
<feature type="transmembrane region" description="Helical" evidence="5">
    <location>
        <begin position="140"/>
        <end position="163"/>
    </location>
</feature>
<keyword evidence="2" id="KW-0433">Leucine-rich repeat</keyword>
<keyword evidence="5" id="KW-0812">Transmembrane</keyword>
<dbReference type="InterPro" id="IPR003591">
    <property type="entry name" value="Leu-rich_rpt_typical-subtyp"/>
</dbReference>
<feature type="compositionally biased region" description="Polar residues" evidence="4">
    <location>
        <begin position="47"/>
        <end position="60"/>
    </location>
</feature>
<keyword evidence="5" id="KW-1133">Transmembrane helix</keyword>
<dbReference type="PANTHER" id="PTHR48059:SF23">
    <property type="entry name" value="LEUCINE-RICH REPEAT-CONTAINING N-TERMINAL PLANT-TYPE DOMAIN-CONTAINING PROTEIN"/>
    <property type="match status" value="1"/>
</dbReference>
<reference evidence="6 7" key="1">
    <citation type="submission" date="2016-07" db="EMBL/GenBank/DDBJ databases">
        <title>Draft genome of the white-rot fungus Obba rivulosa 3A-2.</title>
        <authorList>
            <consortium name="DOE Joint Genome Institute"/>
            <person name="Miettinen O."/>
            <person name="Riley R."/>
            <person name="Acob R."/>
            <person name="Barry K."/>
            <person name="Cullen D."/>
            <person name="De Vries R."/>
            <person name="Hainaut M."/>
            <person name="Hatakka A."/>
            <person name="Henrissat B."/>
            <person name="Hilden K."/>
            <person name="Kuo R."/>
            <person name="Labutti K."/>
            <person name="Lipzen A."/>
            <person name="Makela M.R."/>
            <person name="Sandor L."/>
            <person name="Spatafora J.W."/>
            <person name="Grigoriev I.V."/>
            <person name="Hibbett D.S."/>
        </authorList>
    </citation>
    <scope>NUCLEOTIDE SEQUENCE [LARGE SCALE GENOMIC DNA]</scope>
    <source>
        <strain evidence="6 7">3A-2</strain>
    </source>
</reference>
<dbReference type="InterPro" id="IPR051848">
    <property type="entry name" value="PGIP"/>
</dbReference>
<evidence type="ECO:0000256" key="2">
    <source>
        <dbReference type="ARBA" id="ARBA00022614"/>
    </source>
</evidence>
<dbReference type="EMBL" id="KV722757">
    <property type="protein sequence ID" value="OCH83945.1"/>
    <property type="molecule type" value="Genomic_DNA"/>
</dbReference>
<keyword evidence="7" id="KW-1185">Reference proteome</keyword>
<dbReference type="OrthoDB" id="676979at2759"/>